<evidence type="ECO:0000313" key="2">
    <source>
        <dbReference type="Proteomes" id="UP001162811"/>
    </source>
</evidence>
<comment type="caution">
    <text evidence="1">The sequence shown here is derived from an EMBL/GenBank/DDBJ whole genome shotgun (WGS) entry which is preliminary data.</text>
</comment>
<reference evidence="1" key="2">
    <citation type="journal article" date="2023" name="Front. Microbiol.">
        <title>Ralstonia chuxiongensis sp. nov., Ralstonia mojiangensis sp. nov., and Ralstonia soli sp. nov., isolated from tobacco fields, are three novel species in the family Burkholderiaceae.</title>
        <authorList>
            <person name="Lu C.H."/>
            <person name="Zhang Y.Y."/>
            <person name="Jiang N."/>
            <person name="Chen W."/>
            <person name="Shao X."/>
            <person name="Zhao Z.M."/>
            <person name="Lu W.L."/>
            <person name="Hu X."/>
            <person name="Xi Y.X."/>
            <person name="Zou S.Y."/>
            <person name="Wei Q.J."/>
            <person name="Lin Z.L."/>
            <person name="Gong L."/>
            <person name="Gai X.T."/>
            <person name="Zhang L.Q."/>
            <person name="Li J.Y."/>
            <person name="Jin Y."/>
            <person name="Xia Z.Y."/>
        </authorList>
    </citation>
    <scope>NUCLEOTIDE SEQUENCE</scope>
    <source>
        <strain evidence="1">21MJYT02-11</strain>
    </source>
</reference>
<evidence type="ECO:0000313" key="1">
    <source>
        <dbReference type="EMBL" id="MCO5397840.1"/>
    </source>
</evidence>
<keyword evidence="2" id="KW-1185">Reference proteome</keyword>
<reference evidence="1" key="1">
    <citation type="submission" date="2022-06" db="EMBL/GenBank/DDBJ databases">
        <authorList>
            <person name="Lu C.-H."/>
        </authorList>
    </citation>
    <scope>NUCLEOTIDE SEQUENCE</scope>
    <source>
        <strain evidence="1">21MJYT02-11</strain>
    </source>
</reference>
<gene>
    <name evidence="1" type="ORF">NG900_06440</name>
</gene>
<proteinExistence type="predicted"/>
<sequence length="200" mass="22151">MHIRFQCRSAVQLQRFVPAFPITITAQETGHSIRRRGYQWRLAAGRAVCIPELESFDLLLSGDRLHAAECTVELDECMAGATPSNDALAAIAQTPALPLLLSRLVFLEPESTWNLQSAGGAVGIKPERLRQLLFARGAALGQICKTQRLMRAFFESMQTNLPVAHLKHRIGWAGGDLEATFHDWFGVSLQTVARMRGDAR</sequence>
<dbReference type="Proteomes" id="UP001162811">
    <property type="component" value="Unassembled WGS sequence"/>
</dbReference>
<evidence type="ECO:0008006" key="3">
    <source>
        <dbReference type="Google" id="ProtNLM"/>
    </source>
</evidence>
<protein>
    <recommendedName>
        <fullName evidence="3">AraC family transcriptional regulator</fullName>
    </recommendedName>
</protein>
<name>A0ABT1AHG8_9RALS</name>
<dbReference type="RefSeq" id="WP_252678127.1">
    <property type="nucleotide sequence ID" value="NZ_JAMXHT010000002.1"/>
</dbReference>
<dbReference type="EMBL" id="JAMXHT010000002">
    <property type="protein sequence ID" value="MCO5397840.1"/>
    <property type="molecule type" value="Genomic_DNA"/>
</dbReference>
<accession>A0ABT1AHG8</accession>
<organism evidence="1 2">
    <name type="scientific">Ralstonia soli</name>
    <dbReference type="NCBI Taxonomy" id="2953896"/>
    <lineage>
        <taxon>Bacteria</taxon>
        <taxon>Pseudomonadati</taxon>
        <taxon>Pseudomonadota</taxon>
        <taxon>Betaproteobacteria</taxon>
        <taxon>Burkholderiales</taxon>
        <taxon>Burkholderiaceae</taxon>
        <taxon>Ralstonia</taxon>
    </lineage>
</organism>